<dbReference type="Pfam" id="PF00563">
    <property type="entry name" value="EAL"/>
    <property type="match status" value="1"/>
</dbReference>
<dbReference type="InterPro" id="IPR029787">
    <property type="entry name" value="Nucleotide_cyclase"/>
</dbReference>
<dbReference type="Pfam" id="PF00990">
    <property type="entry name" value="GGDEF"/>
    <property type="match status" value="1"/>
</dbReference>
<dbReference type="InterPro" id="IPR050706">
    <property type="entry name" value="Cyclic-di-GMP_PDE-like"/>
</dbReference>
<dbReference type="NCBIfam" id="TIGR00254">
    <property type="entry name" value="GGDEF"/>
    <property type="match status" value="1"/>
</dbReference>
<accession>A0A1Y5TSX3</accession>
<dbReference type="Proteomes" id="UP000193200">
    <property type="component" value="Unassembled WGS sequence"/>
</dbReference>
<dbReference type="PANTHER" id="PTHR33121:SF70">
    <property type="entry name" value="SIGNALING PROTEIN YKOW"/>
    <property type="match status" value="1"/>
</dbReference>
<evidence type="ECO:0000313" key="4">
    <source>
        <dbReference type="Proteomes" id="UP000193200"/>
    </source>
</evidence>
<dbReference type="SUPFAM" id="SSF55073">
    <property type="entry name" value="Nucleotide cyclase"/>
    <property type="match status" value="1"/>
</dbReference>
<sequence length="503" mass="55238">MTGIDAADSRIAALLAGEAIEDMLRLQLHDGSIRQARLLAKTEYHPETREVFRIVGYCDWVDNGSKSKSTGTASQDKLTGLYNSVGFEELLDSLLNRRLGNIDPFVVMSISLDCYSDISLAFGKSLADRVLIDAARRLANAVGLSGILARLHTDQFILLMQDCGPDECSQVAQSCVAALTSPFSVGEALFHVEPVVGASRFPLDGDSPRLLIRHAGLAQDHARHMFQQFAVFENEMELRVQHNLALLGDLRRALATEGELKLAYQPVRSFEQRRVTHVEALLRWDHPQQGRIPPGDFVPILEQSSLIQPITDWVLQRALEEIAPLWKSSARVGVCINVSPQNLVGRDFVGAVRKALARHDLPPEALGVELTETQLMAQESLGPITETLRALTNAGVKVWLDDFGTGASTLIRLQQLPATGLKIDRSFTQDLAENRRNRDLVRISVDIARLLGLEVIAEGIEEKSDYDAVSVLGCDASQGYFVGHPLPIDKLADFLRAGETPGS</sequence>
<feature type="domain" description="GGDEF" evidence="2">
    <location>
        <begin position="103"/>
        <end position="234"/>
    </location>
</feature>
<dbReference type="CDD" id="cd01949">
    <property type="entry name" value="GGDEF"/>
    <property type="match status" value="1"/>
</dbReference>
<dbReference type="InterPro" id="IPR000160">
    <property type="entry name" value="GGDEF_dom"/>
</dbReference>
<dbReference type="Gene3D" id="3.20.20.450">
    <property type="entry name" value="EAL domain"/>
    <property type="match status" value="1"/>
</dbReference>
<dbReference type="PROSITE" id="PS50883">
    <property type="entry name" value="EAL"/>
    <property type="match status" value="1"/>
</dbReference>
<feature type="domain" description="EAL" evidence="1">
    <location>
        <begin position="243"/>
        <end position="499"/>
    </location>
</feature>
<dbReference type="SMART" id="SM00267">
    <property type="entry name" value="GGDEF"/>
    <property type="match status" value="1"/>
</dbReference>
<proteinExistence type="predicted"/>
<dbReference type="SUPFAM" id="SSF141868">
    <property type="entry name" value="EAL domain-like"/>
    <property type="match status" value="1"/>
</dbReference>
<protein>
    <submittedName>
        <fullName evidence="3">Phytochrome-like protein cph2</fullName>
    </submittedName>
</protein>
<dbReference type="Gene3D" id="3.30.70.270">
    <property type="match status" value="1"/>
</dbReference>
<keyword evidence="4" id="KW-1185">Reference proteome</keyword>
<dbReference type="InterPro" id="IPR035919">
    <property type="entry name" value="EAL_sf"/>
</dbReference>
<dbReference type="InParanoid" id="A0A1Y5TSX3"/>
<dbReference type="InterPro" id="IPR001633">
    <property type="entry name" value="EAL_dom"/>
</dbReference>
<dbReference type="InterPro" id="IPR043128">
    <property type="entry name" value="Rev_trsase/Diguanyl_cyclase"/>
</dbReference>
<evidence type="ECO:0000313" key="3">
    <source>
        <dbReference type="EMBL" id="SLN69450.1"/>
    </source>
</evidence>
<evidence type="ECO:0000259" key="1">
    <source>
        <dbReference type="PROSITE" id="PS50883"/>
    </source>
</evidence>
<gene>
    <name evidence="3" type="primary">cph2_2</name>
    <name evidence="3" type="ORF">OCH7691_03197</name>
</gene>
<dbReference type="GO" id="GO:0071111">
    <property type="term" value="F:cyclic-guanylate-specific phosphodiesterase activity"/>
    <property type="evidence" value="ECO:0007669"/>
    <property type="project" value="InterPro"/>
</dbReference>
<dbReference type="RefSeq" id="WP_176245105.1">
    <property type="nucleotide sequence ID" value="NZ_FWFR01000003.1"/>
</dbReference>
<dbReference type="EMBL" id="FWFR01000003">
    <property type="protein sequence ID" value="SLN69450.1"/>
    <property type="molecule type" value="Genomic_DNA"/>
</dbReference>
<evidence type="ECO:0000259" key="2">
    <source>
        <dbReference type="PROSITE" id="PS50887"/>
    </source>
</evidence>
<reference evidence="3 4" key="1">
    <citation type="submission" date="2017-03" db="EMBL/GenBank/DDBJ databases">
        <authorList>
            <person name="Afonso C.L."/>
            <person name="Miller P.J."/>
            <person name="Scott M.A."/>
            <person name="Spackman E."/>
            <person name="Goraichik I."/>
            <person name="Dimitrov K.M."/>
            <person name="Suarez D.L."/>
            <person name="Swayne D.E."/>
        </authorList>
    </citation>
    <scope>NUCLEOTIDE SEQUENCE [LARGE SCALE GENOMIC DNA]</scope>
    <source>
        <strain evidence="3 4">CECT 7691</strain>
    </source>
</reference>
<dbReference type="SMART" id="SM00052">
    <property type="entry name" value="EAL"/>
    <property type="match status" value="1"/>
</dbReference>
<name>A0A1Y5TSX3_9PROT</name>
<organism evidence="3 4">
    <name type="scientific">Oceanibacterium hippocampi</name>
    <dbReference type="NCBI Taxonomy" id="745714"/>
    <lineage>
        <taxon>Bacteria</taxon>
        <taxon>Pseudomonadati</taxon>
        <taxon>Pseudomonadota</taxon>
        <taxon>Alphaproteobacteria</taxon>
        <taxon>Sneathiellales</taxon>
        <taxon>Sneathiellaceae</taxon>
        <taxon>Oceanibacterium</taxon>
    </lineage>
</organism>
<dbReference type="CDD" id="cd01948">
    <property type="entry name" value="EAL"/>
    <property type="match status" value="1"/>
</dbReference>
<dbReference type="AlphaFoldDB" id="A0A1Y5TSX3"/>
<dbReference type="PROSITE" id="PS50887">
    <property type="entry name" value="GGDEF"/>
    <property type="match status" value="1"/>
</dbReference>
<dbReference type="PANTHER" id="PTHR33121">
    <property type="entry name" value="CYCLIC DI-GMP PHOSPHODIESTERASE PDEF"/>
    <property type="match status" value="1"/>
</dbReference>